<evidence type="ECO:0000256" key="2">
    <source>
        <dbReference type="ARBA" id="ARBA00023242"/>
    </source>
</evidence>
<feature type="compositionally biased region" description="Polar residues" evidence="3">
    <location>
        <begin position="174"/>
        <end position="186"/>
    </location>
</feature>
<evidence type="ECO:0000256" key="1">
    <source>
        <dbReference type="ARBA" id="ARBA00004123"/>
    </source>
</evidence>
<organism evidence="4 5">
    <name type="scientific">Musa troglodytarum</name>
    <name type="common">fe'i banana</name>
    <dbReference type="NCBI Taxonomy" id="320322"/>
    <lineage>
        <taxon>Eukaryota</taxon>
        <taxon>Viridiplantae</taxon>
        <taxon>Streptophyta</taxon>
        <taxon>Embryophyta</taxon>
        <taxon>Tracheophyta</taxon>
        <taxon>Spermatophyta</taxon>
        <taxon>Magnoliopsida</taxon>
        <taxon>Liliopsida</taxon>
        <taxon>Zingiberales</taxon>
        <taxon>Musaceae</taxon>
        <taxon>Musa</taxon>
    </lineage>
</organism>
<evidence type="ECO:0000313" key="4">
    <source>
        <dbReference type="EMBL" id="URD90570.1"/>
    </source>
</evidence>
<dbReference type="PANTHER" id="PTHR33172">
    <property type="entry name" value="OS08G0516900 PROTEIN"/>
    <property type="match status" value="1"/>
</dbReference>
<dbReference type="OrthoDB" id="1938584at2759"/>
<keyword evidence="2" id="KW-0539">Nucleus</keyword>
<gene>
    <name evidence="4" type="ORF">MUK42_26853</name>
</gene>
<proteinExistence type="predicted"/>
<dbReference type="GO" id="GO:0006950">
    <property type="term" value="P:response to stress"/>
    <property type="evidence" value="ECO:0007669"/>
    <property type="project" value="UniProtKB-ARBA"/>
</dbReference>
<evidence type="ECO:0000256" key="3">
    <source>
        <dbReference type="SAM" id="MobiDB-lite"/>
    </source>
</evidence>
<accession>A0A9E7JR81</accession>
<feature type="region of interest" description="Disordered" evidence="3">
    <location>
        <begin position="166"/>
        <end position="186"/>
    </location>
</feature>
<feature type="compositionally biased region" description="Low complexity" evidence="3">
    <location>
        <begin position="23"/>
        <end position="58"/>
    </location>
</feature>
<feature type="region of interest" description="Disordered" evidence="3">
    <location>
        <begin position="1"/>
        <end position="73"/>
    </location>
</feature>
<evidence type="ECO:0008006" key="6">
    <source>
        <dbReference type="Google" id="ProtNLM"/>
    </source>
</evidence>
<sequence>MDASLIPQGSHGTMVEEEEELRSVSSSSESFSSNSNASSSSADSMDDATSSASPSLPATEKDQHDREPLNEMSSLLAHLPLKKGLSRYYQGRSQTFTSLSDVKCLEDLAEPERPHRKKTKSCRSSVWGLDNQKPLSPKQCSKTITKKASKSSLSCIGARRHNFVSGRPAIPPHRSSNFSSQSLLLA</sequence>
<comment type="subcellular location">
    <subcellularLocation>
        <location evidence="1">Nucleus</location>
    </subcellularLocation>
</comment>
<evidence type="ECO:0000313" key="5">
    <source>
        <dbReference type="Proteomes" id="UP001055439"/>
    </source>
</evidence>
<keyword evidence="5" id="KW-1185">Reference proteome</keyword>
<name>A0A9E7JR81_9LILI</name>
<dbReference type="InterPro" id="IPR051992">
    <property type="entry name" value="OxStress_Response_Reg"/>
</dbReference>
<protein>
    <recommendedName>
        <fullName evidence="6">Oxidative stress 3</fullName>
    </recommendedName>
</protein>
<reference evidence="4" key="1">
    <citation type="submission" date="2022-05" db="EMBL/GenBank/DDBJ databases">
        <title>The Musa troglodytarum L. genome provides insights into the mechanism of non-climacteric behaviour and enrichment of carotenoids.</title>
        <authorList>
            <person name="Wang J."/>
        </authorList>
    </citation>
    <scope>NUCLEOTIDE SEQUENCE</scope>
    <source>
        <tissue evidence="4">Leaf</tissue>
    </source>
</reference>
<feature type="compositionally biased region" description="Basic and acidic residues" evidence="3">
    <location>
        <begin position="59"/>
        <end position="69"/>
    </location>
</feature>
<dbReference type="AlphaFoldDB" id="A0A9E7JR81"/>
<dbReference type="PANTHER" id="PTHR33172:SF29">
    <property type="entry name" value="OS06G0559400 PROTEIN"/>
    <property type="match status" value="1"/>
</dbReference>
<dbReference type="EMBL" id="CP097504">
    <property type="protein sequence ID" value="URD90570.1"/>
    <property type="molecule type" value="Genomic_DNA"/>
</dbReference>
<dbReference type="Proteomes" id="UP001055439">
    <property type="component" value="Chromosome 2"/>
</dbReference>
<dbReference type="GO" id="GO:0005634">
    <property type="term" value="C:nucleus"/>
    <property type="evidence" value="ECO:0007669"/>
    <property type="project" value="UniProtKB-SubCell"/>
</dbReference>